<dbReference type="OrthoDB" id="9814548at2"/>
<comment type="similarity">
    <text evidence="2 6">Belongs to the FKBP-type PPIase family.</text>
</comment>
<feature type="signal peptide" evidence="7">
    <location>
        <begin position="1"/>
        <end position="21"/>
    </location>
</feature>
<dbReference type="InterPro" id="IPR000774">
    <property type="entry name" value="PPIase_FKBP_N"/>
</dbReference>
<comment type="caution">
    <text evidence="9">The sequence shown here is derived from an EMBL/GenBank/DDBJ whole genome shotgun (WGS) entry which is preliminary data.</text>
</comment>
<protein>
    <recommendedName>
        <fullName evidence="6">Peptidyl-prolyl cis-trans isomerase</fullName>
        <ecNumber evidence="6">5.2.1.8</ecNumber>
    </recommendedName>
</protein>
<organism evidence="9 10">
    <name type="scientific">Rheinheimera riviphila</name>
    <dbReference type="NCBI Taxonomy" id="1834037"/>
    <lineage>
        <taxon>Bacteria</taxon>
        <taxon>Pseudomonadati</taxon>
        <taxon>Pseudomonadota</taxon>
        <taxon>Gammaproteobacteria</taxon>
        <taxon>Chromatiales</taxon>
        <taxon>Chromatiaceae</taxon>
        <taxon>Rheinheimera</taxon>
    </lineage>
</organism>
<feature type="chain" id="PRO_5018980624" description="Peptidyl-prolyl cis-trans isomerase" evidence="7">
    <location>
        <begin position="22"/>
        <end position="256"/>
    </location>
</feature>
<keyword evidence="3 5" id="KW-0697">Rotamase</keyword>
<evidence type="ECO:0000256" key="5">
    <source>
        <dbReference type="PROSITE-ProRule" id="PRU00277"/>
    </source>
</evidence>
<accession>A0A437QZC6</accession>
<evidence type="ECO:0000313" key="10">
    <source>
        <dbReference type="Proteomes" id="UP000283077"/>
    </source>
</evidence>
<dbReference type="Proteomes" id="UP000283077">
    <property type="component" value="Unassembled WGS sequence"/>
</dbReference>
<dbReference type="Gene3D" id="1.10.287.460">
    <property type="entry name" value="Peptidyl-prolyl cis-trans isomerase, FKBP-type, N-terminal domain"/>
    <property type="match status" value="1"/>
</dbReference>
<evidence type="ECO:0000256" key="4">
    <source>
        <dbReference type="ARBA" id="ARBA00023235"/>
    </source>
</evidence>
<evidence type="ECO:0000259" key="8">
    <source>
        <dbReference type="PROSITE" id="PS50059"/>
    </source>
</evidence>
<keyword evidence="4 5" id="KW-0413">Isomerase</keyword>
<dbReference type="InterPro" id="IPR001179">
    <property type="entry name" value="PPIase_FKBP_dom"/>
</dbReference>
<dbReference type="PANTHER" id="PTHR43811:SF19">
    <property type="entry name" value="39 KDA FK506-BINDING NUCLEAR PROTEIN"/>
    <property type="match status" value="1"/>
</dbReference>
<dbReference type="EC" id="5.2.1.8" evidence="6"/>
<evidence type="ECO:0000256" key="1">
    <source>
        <dbReference type="ARBA" id="ARBA00000971"/>
    </source>
</evidence>
<dbReference type="GO" id="GO:0003755">
    <property type="term" value="F:peptidyl-prolyl cis-trans isomerase activity"/>
    <property type="evidence" value="ECO:0007669"/>
    <property type="project" value="UniProtKB-UniRule"/>
</dbReference>
<name>A0A437QZC6_9GAMM</name>
<feature type="domain" description="PPIase FKBP-type" evidence="8">
    <location>
        <begin position="155"/>
        <end position="242"/>
    </location>
</feature>
<dbReference type="GO" id="GO:0006457">
    <property type="term" value="P:protein folding"/>
    <property type="evidence" value="ECO:0007669"/>
    <property type="project" value="InterPro"/>
</dbReference>
<dbReference type="SUPFAM" id="SSF54534">
    <property type="entry name" value="FKBP-like"/>
    <property type="match status" value="1"/>
</dbReference>
<evidence type="ECO:0000256" key="2">
    <source>
        <dbReference type="ARBA" id="ARBA00006577"/>
    </source>
</evidence>
<dbReference type="AlphaFoldDB" id="A0A437QZC6"/>
<gene>
    <name evidence="9" type="ORF">EOE67_08090</name>
</gene>
<evidence type="ECO:0000256" key="6">
    <source>
        <dbReference type="RuleBase" id="RU003915"/>
    </source>
</evidence>
<comment type="catalytic activity">
    <reaction evidence="1 5 6">
        <text>[protein]-peptidylproline (omega=180) = [protein]-peptidylproline (omega=0)</text>
        <dbReference type="Rhea" id="RHEA:16237"/>
        <dbReference type="Rhea" id="RHEA-COMP:10747"/>
        <dbReference type="Rhea" id="RHEA-COMP:10748"/>
        <dbReference type="ChEBI" id="CHEBI:83833"/>
        <dbReference type="ChEBI" id="CHEBI:83834"/>
        <dbReference type="EC" id="5.2.1.8"/>
    </reaction>
</comment>
<dbReference type="Pfam" id="PF00254">
    <property type="entry name" value="FKBP_C"/>
    <property type="match status" value="1"/>
</dbReference>
<dbReference type="PANTHER" id="PTHR43811">
    <property type="entry name" value="FKBP-TYPE PEPTIDYL-PROLYL CIS-TRANS ISOMERASE FKPA"/>
    <property type="match status" value="1"/>
</dbReference>
<reference evidence="9 10" key="1">
    <citation type="submission" date="2019-01" db="EMBL/GenBank/DDBJ databases">
        <authorList>
            <person name="Chen W.-M."/>
        </authorList>
    </citation>
    <scope>NUCLEOTIDE SEQUENCE [LARGE SCALE GENOMIC DNA]</scope>
    <source>
        <strain evidence="9 10">KYPC3</strain>
    </source>
</reference>
<evidence type="ECO:0000256" key="7">
    <source>
        <dbReference type="SAM" id="SignalP"/>
    </source>
</evidence>
<sequence>MRVLTKVSLIAAAVISLSACQKEPAAPVAPVLDTDAAKQSYAMGITVGKYLNSAVEEHKKLGLPLASETMIRGVQDTLGGKPALTDEEVQKIMTALDEQFRAKQAEAAKVKAEEAIAKGKTYLEENAKKAGVTVTESGLQYEVITAADGPKPKAEEKVRVKYKGTFIDGTEFDSTEKSNGGEPVEFMLNQVIKGWTEGVQLMGVGSKFKFTIPAALGYGDRDVGPIPANSTLLFEVELMGIVGEEAAAPAGDAAKK</sequence>
<dbReference type="Gene3D" id="3.10.50.40">
    <property type="match status" value="1"/>
</dbReference>
<dbReference type="InterPro" id="IPR046357">
    <property type="entry name" value="PPIase_dom_sf"/>
</dbReference>
<dbReference type="Pfam" id="PF01346">
    <property type="entry name" value="FKBP_N"/>
    <property type="match status" value="1"/>
</dbReference>
<evidence type="ECO:0000313" key="9">
    <source>
        <dbReference type="EMBL" id="RVU39868.1"/>
    </source>
</evidence>
<dbReference type="PROSITE" id="PS50059">
    <property type="entry name" value="FKBP_PPIASE"/>
    <property type="match status" value="1"/>
</dbReference>
<keyword evidence="10" id="KW-1185">Reference proteome</keyword>
<dbReference type="InterPro" id="IPR036944">
    <property type="entry name" value="PPIase_FKBP_N_sf"/>
</dbReference>
<dbReference type="EMBL" id="SACS01000007">
    <property type="protein sequence ID" value="RVU39868.1"/>
    <property type="molecule type" value="Genomic_DNA"/>
</dbReference>
<keyword evidence="7" id="KW-0732">Signal</keyword>
<evidence type="ECO:0000256" key="3">
    <source>
        <dbReference type="ARBA" id="ARBA00023110"/>
    </source>
</evidence>
<dbReference type="RefSeq" id="WP_127698572.1">
    <property type="nucleotide sequence ID" value="NZ_SACS01000007.1"/>
</dbReference>
<proteinExistence type="inferred from homology"/>
<dbReference type="PROSITE" id="PS51257">
    <property type="entry name" value="PROKAR_LIPOPROTEIN"/>
    <property type="match status" value="1"/>
</dbReference>